<gene>
    <name evidence="2" type="ORF">HanXRQr2_Chr10g0442441</name>
</gene>
<reference evidence="2" key="1">
    <citation type="journal article" date="2017" name="Nature">
        <title>The sunflower genome provides insights into oil metabolism, flowering and Asterid evolution.</title>
        <authorList>
            <person name="Badouin H."/>
            <person name="Gouzy J."/>
            <person name="Grassa C.J."/>
            <person name="Murat F."/>
            <person name="Staton S.E."/>
            <person name="Cottret L."/>
            <person name="Lelandais-Briere C."/>
            <person name="Owens G.L."/>
            <person name="Carrere S."/>
            <person name="Mayjonade B."/>
            <person name="Legrand L."/>
            <person name="Gill N."/>
            <person name="Kane N.C."/>
            <person name="Bowers J.E."/>
            <person name="Hubner S."/>
            <person name="Bellec A."/>
            <person name="Berard A."/>
            <person name="Berges H."/>
            <person name="Blanchet N."/>
            <person name="Boniface M.C."/>
            <person name="Brunel D."/>
            <person name="Catrice O."/>
            <person name="Chaidir N."/>
            <person name="Claudel C."/>
            <person name="Donnadieu C."/>
            <person name="Faraut T."/>
            <person name="Fievet G."/>
            <person name="Helmstetter N."/>
            <person name="King M."/>
            <person name="Knapp S.J."/>
            <person name="Lai Z."/>
            <person name="Le Paslier M.C."/>
            <person name="Lippi Y."/>
            <person name="Lorenzon L."/>
            <person name="Mandel J.R."/>
            <person name="Marage G."/>
            <person name="Marchand G."/>
            <person name="Marquand E."/>
            <person name="Bret-Mestries E."/>
            <person name="Morien E."/>
            <person name="Nambeesan S."/>
            <person name="Nguyen T."/>
            <person name="Pegot-Espagnet P."/>
            <person name="Pouilly N."/>
            <person name="Raftis F."/>
            <person name="Sallet E."/>
            <person name="Schiex T."/>
            <person name="Thomas J."/>
            <person name="Vandecasteele C."/>
            <person name="Vares D."/>
            <person name="Vear F."/>
            <person name="Vautrin S."/>
            <person name="Crespi M."/>
            <person name="Mangin B."/>
            <person name="Burke J.M."/>
            <person name="Salse J."/>
            <person name="Munos S."/>
            <person name="Vincourt P."/>
            <person name="Rieseberg L.H."/>
            <person name="Langlade N.B."/>
        </authorList>
    </citation>
    <scope>NUCLEOTIDE SEQUENCE</scope>
    <source>
        <tissue evidence="2">Leaves</tissue>
    </source>
</reference>
<evidence type="ECO:0000313" key="2">
    <source>
        <dbReference type="EMBL" id="KAF5786564.1"/>
    </source>
</evidence>
<evidence type="ECO:0000256" key="1">
    <source>
        <dbReference type="SAM" id="SignalP"/>
    </source>
</evidence>
<comment type="caution">
    <text evidence="2">The sequence shown here is derived from an EMBL/GenBank/DDBJ whole genome shotgun (WGS) entry which is preliminary data.</text>
</comment>
<evidence type="ECO:0008006" key="4">
    <source>
        <dbReference type="Google" id="ProtNLM"/>
    </source>
</evidence>
<name>A0A9K3HXL6_HELAN</name>
<keyword evidence="3" id="KW-1185">Reference proteome</keyword>
<feature type="chain" id="PRO_5039926653" description="DUF4283 domain-containing protein" evidence="1">
    <location>
        <begin position="19"/>
        <end position="217"/>
    </location>
</feature>
<dbReference type="Gramene" id="mRNA:HanXRQr2_Chr10g0442441">
    <property type="protein sequence ID" value="CDS:HanXRQr2_Chr10g0442441.1"/>
    <property type="gene ID" value="HanXRQr2_Chr10g0442441"/>
</dbReference>
<proteinExistence type="predicted"/>
<accession>A0A9K3HXL6</accession>
<reference evidence="2" key="2">
    <citation type="submission" date="2020-06" db="EMBL/GenBank/DDBJ databases">
        <title>Helianthus annuus Genome sequencing and assembly Release 2.</title>
        <authorList>
            <person name="Gouzy J."/>
            <person name="Langlade N."/>
            <person name="Munos S."/>
        </authorList>
    </citation>
    <scope>NUCLEOTIDE SEQUENCE</scope>
    <source>
        <tissue evidence="2">Leaves</tissue>
    </source>
</reference>
<organism evidence="2 3">
    <name type="scientific">Helianthus annuus</name>
    <name type="common">Common sunflower</name>
    <dbReference type="NCBI Taxonomy" id="4232"/>
    <lineage>
        <taxon>Eukaryota</taxon>
        <taxon>Viridiplantae</taxon>
        <taxon>Streptophyta</taxon>
        <taxon>Embryophyta</taxon>
        <taxon>Tracheophyta</taxon>
        <taxon>Spermatophyta</taxon>
        <taxon>Magnoliopsida</taxon>
        <taxon>eudicotyledons</taxon>
        <taxon>Gunneridae</taxon>
        <taxon>Pentapetalae</taxon>
        <taxon>asterids</taxon>
        <taxon>campanulids</taxon>
        <taxon>Asterales</taxon>
        <taxon>Asteraceae</taxon>
        <taxon>Asteroideae</taxon>
        <taxon>Heliantheae alliance</taxon>
        <taxon>Heliantheae</taxon>
        <taxon>Helianthus</taxon>
    </lineage>
</organism>
<sequence length="217" mass="24555">MWLGLLLRITVVITCMRSQGILRVKVEVRIIMLTRICSPTGTLDRTGTWLTPRRLVRVSRGEGDFTSGSGTSEKVVEVKEDVNAFQDLYRKAVVGRTKDLDTLVFFNRFLRIGKVHYVKIQYLGGLSILVSFACSEEAESFLKNKGLWGPWFSNLDMWEGQVLAVERIAWLRIQGLPLQLFDSDIMKMVGNLFEKSVFVPSGVGEDKDLTVKCVWGC</sequence>
<feature type="signal peptide" evidence="1">
    <location>
        <begin position="1"/>
        <end position="18"/>
    </location>
</feature>
<dbReference type="AlphaFoldDB" id="A0A9K3HXL6"/>
<dbReference type="Proteomes" id="UP000215914">
    <property type="component" value="Unassembled WGS sequence"/>
</dbReference>
<keyword evidence="1" id="KW-0732">Signal</keyword>
<dbReference type="EMBL" id="MNCJ02000325">
    <property type="protein sequence ID" value="KAF5786564.1"/>
    <property type="molecule type" value="Genomic_DNA"/>
</dbReference>
<protein>
    <recommendedName>
        <fullName evidence="4">DUF4283 domain-containing protein</fullName>
    </recommendedName>
</protein>
<evidence type="ECO:0000313" key="3">
    <source>
        <dbReference type="Proteomes" id="UP000215914"/>
    </source>
</evidence>